<evidence type="ECO:0000256" key="2">
    <source>
        <dbReference type="SAM" id="SignalP"/>
    </source>
</evidence>
<proteinExistence type="predicted"/>
<dbReference type="AlphaFoldDB" id="A0A0A1TP44"/>
<keyword evidence="2" id="KW-0732">Signal</keyword>
<sequence length="142" mass="14403">MQFIALLALAASASASASGLAVRAEQAGVPCSQEGQWNCMTRSFQRCASGLWSREQPTAKGMICAPAGYTMDVRLEHDGSVNNGGGVHGGPVNPPPRTGTNRGDSRGDGRMNDDTFLSGADANRAGWAVAGVAAALAVAGAL</sequence>
<feature type="chain" id="PRO_5001979995" description="Extracellular protein" evidence="2">
    <location>
        <begin position="18"/>
        <end position="142"/>
    </location>
</feature>
<organism evidence="3 4">
    <name type="scientific">[Torrubiella] hemipterigena</name>
    <dbReference type="NCBI Taxonomy" id="1531966"/>
    <lineage>
        <taxon>Eukaryota</taxon>
        <taxon>Fungi</taxon>
        <taxon>Dikarya</taxon>
        <taxon>Ascomycota</taxon>
        <taxon>Pezizomycotina</taxon>
        <taxon>Sordariomycetes</taxon>
        <taxon>Hypocreomycetidae</taxon>
        <taxon>Hypocreales</taxon>
        <taxon>Clavicipitaceae</taxon>
        <taxon>Clavicipitaceae incertae sedis</taxon>
        <taxon>'Torrubiella' clade</taxon>
    </lineage>
</organism>
<keyword evidence="4" id="KW-1185">Reference proteome</keyword>
<dbReference type="Proteomes" id="UP000039046">
    <property type="component" value="Unassembled WGS sequence"/>
</dbReference>
<evidence type="ECO:0000313" key="4">
    <source>
        <dbReference type="Proteomes" id="UP000039046"/>
    </source>
</evidence>
<feature type="signal peptide" evidence="2">
    <location>
        <begin position="1"/>
        <end position="17"/>
    </location>
</feature>
<gene>
    <name evidence="3" type="ORF">VHEMI08759</name>
</gene>
<evidence type="ECO:0000313" key="3">
    <source>
        <dbReference type="EMBL" id="CEJ93148.1"/>
    </source>
</evidence>
<protein>
    <recommendedName>
        <fullName evidence="5">Extracellular protein</fullName>
    </recommendedName>
</protein>
<dbReference type="OrthoDB" id="2342176at2759"/>
<dbReference type="EMBL" id="CDHN01000005">
    <property type="protein sequence ID" value="CEJ93148.1"/>
    <property type="molecule type" value="Genomic_DNA"/>
</dbReference>
<evidence type="ECO:0000256" key="1">
    <source>
        <dbReference type="SAM" id="MobiDB-lite"/>
    </source>
</evidence>
<evidence type="ECO:0008006" key="5">
    <source>
        <dbReference type="Google" id="ProtNLM"/>
    </source>
</evidence>
<accession>A0A0A1TP44</accession>
<dbReference type="HOGENOM" id="CLU_1817149_0_0_1"/>
<reference evidence="3 4" key="1">
    <citation type="journal article" date="2015" name="Genome Announc.">
        <title>Draft Genome Sequence and Gene Annotation of the Entomopathogenic Fungus Verticillium hemipterigenum.</title>
        <authorList>
            <person name="Horn F."/>
            <person name="Habel A."/>
            <person name="Scharf D.H."/>
            <person name="Dworschak J."/>
            <person name="Brakhage A.A."/>
            <person name="Guthke R."/>
            <person name="Hertweck C."/>
            <person name="Linde J."/>
        </authorList>
    </citation>
    <scope>NUCLEOTIDE SEQUENCE [LARGE SCALE GENOMIC DNA]</scope>
</reference>
<name>A0A0A1TP44_9HYPO</name>
<feature type="region of interest" description="Disordered" evidence="1">
    <location>
        <begin position="76"/>
        <end position="111"/>
    </location>
</feature>